<reference evidence="2" key="1">
    <citation type="journal article" date="2017" name="Science">
        <title>Giant viruses with an expanded complement of translation system components.</title>
        <authorList>
            <person name="Schulz F."/>
            <person name="Yutin N."/>
            <person name="Ivanova N.N."/>
            <person name="Ortega D.R."/>
            <person name="Lee T.K."/>
            <person name="Vierheilig J."/>
            <person name="Daims H."/>
            <person name="Horn M."/>
            <person name="Wagner M."/>
            <person name="Jensen G.J."/>
            <person name="Kyrpides N.C."/>
            <person name="Koonin E.V."/>
            <person name="Woyke T."/>
        </authorList>
    </citation>
    <scope>NUCLEOTIDE SEQUENCE</scope>
    <source>
        <strain evidence="2">KNV1</strain>
    </source>
</reference>
<evidence type="ECO:0000256" key="1">
    <source>
        <dbReference type="SAM" id="MobiDB-lite"/>
    </source>
</evidence>
<organism evidence="2">
    <name type="scientific">Klosneuvirus KNV1</name>
    <dbReference type="NCBI Taxonomy" id="1977640"/>
    <lineage>
        <taxon>Viruses</taxon>
        <taxon>Varidnaviria</taxon>
        <taxon>Bamfordvirae</taxon>
        <taxon>Nucleocytoviricota</taxon>
        <taxon>Megaviricetes</taxon>
        <taxon>Imitervirales</taxon>
        <taxon>Mimiviridae</taxon>
        <taxon>Klosneuvirinae</taxon>
        <taxon>Klosneuvirus</taxon>
    </lineage>
</organism>
<dbReference type="EMBL" id="KY684108">
    <property type="protein sequence ID" value="ARF11359.1"/>
    <property type="molecule type" value="Genomic_DNA"/>
</dbReference>
<dbReference type="SUPFAM" id="SSF102875">
    <property type="entry name" value="Chromosomal protein MC1"/>
    <property type="match status" value="1"/>
</dbReference>
<feature type="compositionally biased region" description="Basic and acidic residues" evidence="1">
    <location>
        <begin position="9"/>
        <end position="35"/>
    </location>
</feature>
<dbReference type="GO" id="GO:0042262">
    <property type="term" value="P:DNA protection"/>
    <property type="evidence" value="ECO:0007669"/>
    <property type="project" value="InterPro"/>
</dbReference>
<gene>
    <name evidence="2" type="ORF">Klosneuvirus_1_216</name>
</gene>
<protein>
    <recommendedName>
        <fullName evidence="3">Chromosomal protein MC1 domain-containing protein</fullName>
    </recommendedName>
</protein>
<proteinExistence type="predicted"/>
<feature type="region of interest" description="Disordered" evidence="1">
    <location>
        <begin position="1"/>
        <end position="35"/>
    </location>
</feature>
<evidence type="ECO:0000313" key="2">
    <source>
        <dbReference type="EMBL" id="ARF11359.1"/>
    </source>
</evidence>
<name>A0A1V0SI07_9VIRU</name>
<dbReference type="InterPro" id="IPR036620">
    <property type="entry name" value="MC1_sf"/>
</dbReference>
<sequence length="214" mass="23276">MSSKQTKKATKETKSVEVPKKTEPVVEAPKKGGAKKVVEKKVVAPKKVEPVVKEVTPQKATKTAVEKVTKTVVEKTADKPKKQVKKAGKKLAKKVANKEVVPKTEGKGSRTRYFKVFVDGEEAPHGRFSGAKPKQAANKALTSLAKALEQNGGAGGKINFSIVECTRGSKHKKYEYTGERVKLDTPMRVKIGSGPDAKEIVYNYSNRVMKAKTA</sequence>
<evidence type="ECO:0008006" key="3">
    <source>
        <dbReference type="Google" id="ProtNLM"/>
    </source>
</evidence>
<accession>A0A1V0SI07</accession>
<dbReference type="Gene3D" id="3.10.470.10">
    <property type="entry name" value="Chromosomal protein MC1"/>
    <property type="match status" value="1"/>
</dbReference>